<dbReference type="CDD" id="cd07061">
    <property type="entry name" value="HP_HAP_like"/>
    <property type="match status" value="1"/>
</dbReference>
<keyword evidence="20" id="KW-0732">Signal</keyword>
<evidence type="ECO:0000256" key="4">
    <source>
        <dbReference type="ARBA" id="ARBA00012632"/>
    </source>
</evidence>
<feature type="active site" description="Proton donor" evidence="18">
    <location>
        <position position="352"/>
    </location>
</feature>
<feature type="signal peptide" evidence="20">
    <location>
        <begin position="1"/>
        <end position="16"/>
    </location>
</feature>
<dbReference type="GeneID" id="28831155"/>
<comment type="catalytic activity">
    <reaction evidence="11">
        <text>1D-myo-inositol 1,2,5,6-tetrakisphosphate + H2O = 1D-myo-inositol 1,2,6-trisphosphate + phosphate</text>
        <dbReference type="Rhea" id="RHEA:77119"/>
        <dbReference type="ChEBI" id="CHEBI:15377"/>
        <dbReference type="ChEBI" id="CHEBI:43474"/>
        <dbReference type="ChEBI" id="CHEBI:195535"/>
        <dbReference type="ChEBI" id="CHEBI:195537"/>
    </reaction>
    <physiologicalReaction direction="left-to-right" evidence="11">
        <dbReference type="Rhea" id="RHEA:77120"/>
    </physiologicalReaction>
</comment>
<comment type="catalytic activity">
    <reaction evidence="15">
        <text>1D-myo-inositol hexakisphosphate + H2O = 1D-myo-inositol 1,2,4,5,6-pentakisphosphate + phosphate</text>
        <dbReference type="Rhea" id="RHEA:16989"/>
        <dbReference type="ChEBI" id="CHEBI:15377"/>
        <dbReference type="ChEBI" id="CHEBI:43474"/>
        <dbReference type="ChEBI" id="CHEBI:57798"/>
        <dbReference type="ChEBI" id="CHEBI:58130"/>
        <dbReference type="EC" id="3.1.3.8"/>
    </reaction>
    <physiologicalReaction direction="left-to-right" evidence="15">
        <dbReference type="Rhea" id="RHEA:16990"/>
    </physiologicalReaction>
</comment>
<proteinExistence type="inferred from homology"/>
<comment type="subcellular location">
    <subcellularLocation>
        <location evidence="1">Secreted</location>
    </subcellularLocation>
</comment>
<evidence type="ECO:0000256" key="12">
    <source>
        <dbReference type="ARBA" id="ARBA00043675"/>
    </source>
</evidence>
<evidence type="ECO:0000256" key="19">
    <source>
        <dbReference type="PIRSR" id="PIRSR000894-2"/>
    </source>
</evidence>
<dbReference type="PANTHER" id="PTHR20963:SF24">
    <property type="entry name" value="3-PHYTASE B"/>
    <property type="match status" value="1"/>
</dbReference>
<evidence type="ECO:0000256" key="1">
    <source>
        <dbReference type="ARBA" id="ARBA00004613"/>
    </source>
</evidence>
<evidence type="ECO:0000256" key="10">
    <source>
        <dbReference type="ARBA" id="ARBA00042300"/>
    </source>
</evidence>
<comment type="subunit">
    <text evidence="3">Monomer.</text>
</comment>
<name>A0A194WV57_MOLSC</name>
<evidence type="ECO:0000313" key="22">
    <source>
        <dbReference type="Proteomes" id="UP000070700"/>
    </source>
</evidence>
<comment type="catalytic activity">
    <reaction evidence="14">
        <text>1D-myo-inositol 1,2,4,5,6-pentakisphosphate + H2O = 1D-myo-inositol 1,2,5,6-tetrakisphosphate + phosphate</text>
        <dbReference type="Rhea" id="RHEA:77115"/>
        <dbReference type="ChEBI" id="CHEBI:15377"/>
        <dbReference type="ChEBI" id="CHEBI:43474"/>
        <dbReference type="ChEBI" id="CHEBI:57798"/>
        <dbReference type="ChEBI" id="CHEBI:195535"/>
    </reaction>
    <physiologicalReaction direction="left-to-right" evidence="14">
        <dbReference type="Rhea" id="RHEA:77116"/>
    </physiologicalReaction>
</comment>
<keyword evidence="6" id="KW-0378">Hydrolase</keyword>
<evidence type="ECO:0000256" key="17">
    <source>
        <dbReference type="ARBA" id="ARBA00044262"/>
    </source>
</evidence>
<dbReference type="OrthoDB" id="6509975at2759"/>
<evidence type="ECO:0000256" key="15">
    <source>
        <dbReference type="ARBA" id="ARBA00043788"/>
    </source>
</evidence>
<dbReference type="Pfam" id="PF00328">
    <property type="entry name" value="His_Phos_2"/>
    <property type="match status" value="1"/>
</dbReference>
<evidence type="ECO:0000256" key="18">
    <source>
        <dbReference type="PIRSR" id="PIRSR000894-1"/>
    </source>
</evidence>
<dbReference type="InterPro" id="IPR000560">
    <property type="entry name" value="His_Pase_clade-2"/>
</dbReference>
<feature type="disulfide bond" evidence="19">
    <location>
        <begin position="18"/>
        <end position="27"/>
    </location>
</feature>
<feature type="disulfide bond" evidence="19">
    <location>
        <begin position="56"/>
        <end position="404"/>
    </location>
</feature>
<comment type="catalytic activity">
    <reaction evidence="12">
        <text>1D-myo-inositol 1,2-bisphosphate + H2O = 1D-myo-inositol 2-phosphate + phosphate</text>
        <dbReference type="Rhea" id="RHEA:77135"/>
        <dbReference type="ChEBI" id="CHEBI:15377"/>
        <dbReference type="ChEBI" id="CHEBI:43474"/>
        <dbReference type="ChEBI" id="CHEBI:84142"/>
        <dbReference type="ChEBI" id="CHEBI:195539"/>
    </reaction>
    <physiologicalReaction direction="left-to-right" evidence="12">
        <dbReference type="Rhea" id="RHEA:77136"/>
    </physiologicalReaction>
</comment>
<dbReference type="Gene3D" id="3.40.50.1240">
    <property type="entry name" value="Phosphoglycerate mutase-like"/>
    <property type="match status" value="1"/>
</dbReference>
<dbReference type="SUPFAM" id="SSF53254">
    <property type="entry name" value="Phosphoglycerate mutase-like"/>
    <property type="match status" value="1"/>
</dbReference>
<keyword evidence="8" id="KW-0325">Glycoprotein</keyword>
<keyword evidence="5" id="KW-0964">Secreted</keyword>
<comment type="catalytic activity">
    <reaction evidence="13">
        <text>1D-myo-inositol 1,2,6-trisphosphate + H2O = 1D-myo-inositol 1,2-bisphosphate + phosphate</text>
        <dbReference type="Rhea" id="RHEA:77131"/>
        <dbReference type="ChEBI" id="CHEBI:15377"/>
        <dbReference type="ChEBI" id="CHEBI:43474"/>
        <dbReference type="ChEBI" id="CHEBI:195537"/>
        <dbReference type="ChEBI" id="CHEBI:195539"/>
    </reaction>
    <physiologicalReaction direction="left-to-right" evidence="13">
        <dbReference type="Rhea" id="RHEA:77132"/>
    </physiologicalReaction>
</comment>
<feature type="disulfide bond" evidence="19">
    <location>
        <begin position="247"/>
        <end position="263"/>
    </location>
</feature>
<evidence type="ECO:0000256" key="3">
    <source>
        <dbReference type="ARBA" id="ARBA00011245"/>
    </source>
</evidence>
<evidence type="ECO:0000256" key="9">
    <source>
        <dbReference type="ARBA" id="ARBA00041857"/>
    </source>
</evidence>
<dbReference type="KEGG" id="psco:LY89DRAFT_758253"/>
<gene>
    <name evidence="21" type="ORF">LY89DRAFT_758253</name>
</gene>
<feature type="disulfide bond" evidence="19">
    <location>
        <begin position="426"/>
        <end position="434"/>
    </location>
</feature>
<feature type="active site" description="Nucleophile" evidence="18">
    <location>
        <position position="67"/>
    </location>
</feature>
<dbReference type="InParanoid" id="A0A194WV57"/>
<dbReference type="Proteomes" id="UP000070700">
    <property type="component" value="Unassembled WGS sequence"/>
</dbReference>
<dbReference type="AlphaFoldDB" id="A0A194WV57"/>
<dbReference type="EMBL" id="KQ947426">
    <property type="protein sequence ID" value="KUJ11549.1"/>
    <property type="molecule type" value="Genomic_DNA"/>
</dbReference>
<dbReference type="PROSITE" id="PS00616">
    <property type="entry name" value="HIS_ACID_PHOSPHAT_1"/>
    <property type="match status" value="1"/>
</dbReference>
<organism evidence="21 22">
    <name type="scientific">Mollisia scopiformis</name>
    <name type="common">Conifer needle endophyte fungus</name>
    <name type="synonym">Phialocephala scopiformis</name>
    <dbReference type="NCBI Taxonomy" id="149040"/>
    <lineage>
        <taxon>Eukaryota</taxon>
        <taxon>Fungi</taxon>
        <taxon>Dikarya</taxon>
        <taxon>Ascomycota</taxon>
        <taxon>Pezizomycotina</taxon>
        <taxon>Leotiomycetes</taxon>
        <taxon>Helotiales</taxon>
        <taxon>Mollisiaceae</taxon>
        <taxon>Mollisia</taxon>
    </lineage>
</organism>
<dbReference type="GO" id="GO:0003993">
    <property type="term" value="F:acid phosphatase activity"/>
    <property type="evidence" value="ECO:0007669"/>
    <property type="project" value="TreeGrafter"/>
</dbReference>
<reference evidence="21 22" key="1">
    <citation type="submission" date="2015-10" db="EMBL/GenBank/DDBJ databases">
        <title>Full genome of DAOMC 229536 Phialocephala scopiformis, a fungal endophyte of spruce producing the potent anti-insectan compound rugulosin.</title>
        <authorList>
            <consortium name="DOE Joint Genome Institute"/>
            <person name="Walker A.K."/>
            <person name="Frasz S.L."/>
            <person name="Seifert K.A."/>
            <person name="Miller J.D."/>
            <person name="Mondo S.J."/>
            <person name="Labutti K."/>
            <person name="Lipzen A."/>
            <person name="Dockter R."/>
            <person name="Kennedy M."/>
            <person name="Grigoriev I.V."/>
            <person name="Spatafora J.W."/>
        </authorList>
    </citation>
    <scope>NUCLEOTIDE SEQUENCE [LARGE SCALE GENOMIC DNA]</scope>
    <source>
        <strain evidence="21 22">CBS 120377</strain>
    </source>
</reference>
<comment type="similarity">
    <text evidence="2">Belongs to the histidine acid phosphatase family.</text>
</comment>
<keyword evidence="7 19" id="KW-1015">Disulfide bond</keyword>
<evidence type="ECO:0000256" key="13">
    <source>
        <dbReference type="ARBA" id="ARBA00043721"/>
    </source>
</evidence>
<dbReference type="InterPro" id="IPR033379">
    <property type="entry name" value="Acid_Pase_AS"/>
</dbReference>
<sequence length="457" mass="50994">MLSIILLGTFISLGSAQCDTVETGYQCDTSISHNWGNYAPYFSVPSTISADTPAGCSISFVNLLSRHGARFPTTSKTTEYEELFEQIHANTTSYSAEYDFIKNYTYDLGANDLTAFGQQEMIHSGIKFYERYKTLTTLYTPFFRSSSDDRVVESAQNFSQGFHQARGSIDPNYPYPILLISEDDGQNNTLYAQLCTNYEDGPDSDIANDAEDTWRDVWISEVKTRVNDNLIDASLSKSQIIYLMDQCPFNTIANVNGTISSFCGLFNEMEWENYNYYRSLSKWYADLQGNPLGPTQGVGFAAELIARMTNNRNYVTDANSYTSINHTLDYFSTTFPLGPDLVHPLYADFSHDDDLGSIFAALGLYNSTANLSNITLETTTQTNGYSAGWTVPFAARAYFEKMVCLSEVEELVRVVINDRVVPLQNCDADSLGRCTLSKFVASQSFVTGGGLWGQCFD</sequence>
<evidence type="ECO:0000313" key="21">
    <source>
        <dbReference type="EMBL" id="KUJ11549.1"/>
    </source>
</evidence>
<accession>A0A194WV57</accession>
<evidence type="ECO:0000256" key="5">
    <source>
        <dbReference type="ARBA" id="ARBA00022525"/>
    </source>
</evidence>
<dbReference type="InterPro" id="IPR029033">
    <property type="entry name" value="His_PPase_superfam"/>
</dbReference>
<dbReference type="EC" id="3.1.3.8" evidence="4"/>
<evidence type="ECO:0000256" key="16">
    <source>
        <dbReference type="ARBA" id="ARBA00044106"/>
    </source>
</evidence>
<dbReference type="PANTHER" id="PTHR20963">
    <property type="entry name" value="MULTIPLE INOSITOL POLYPHOSPHATE PHOSPHATASE-RELATED"/>
    <property type="match status" value="1"/>
</dbReference>
<evidence type="ECO:0000256" key="8">
    <source>
        <dbReference type="ARBA" id="ARBA00023180"/>
    </source>
</evidence>
<evidence type="ECO:0000256" key="14">
    <source>
        <dbReference type="ARBA" id="ARBA00043748"/>
    </source>
</evidence>
<evidence type="ECO:0000256" key="20">
    <source>
        <dbReference type="SAM" id="SignalP"/>
    </source>
</evidence>
<feature type="chain" id="PRO_5008267559" description="Phytase A" evidence="20">
    <location>
        <begin position="17"/>
        <end position="457"/>
    </location>
</feature>
<evidence type="ECO:0000256" key="11">
    <source>
        <dbReference type="ARBA" id="ARBA00043670"/>
    </source>
</evidence>
<dbReference type="InterPro" id="IPR016274">
    <property type="entry name" value="Histidine_acid_Pase_euk"/>
</dbReference>
<dbReference type="GO" id="GO:0005576">
    <property type="term" value="C:extracellular region"/>
    <property type="evidence" value="ECO:0007669"/>
    <property type="project" value="UniProtKB-SubCell"/>
</dbReference>
<protein>
    <recommendedName>
        <fullName evidence="16">Phytase A</fullName>
        <ecNumber evidence="4">3.1.3.8</ecNumber>
    </recommendedName>
    <alternativeName>
        <fullName evidence="17">Histidine acid phosphatase phyA</fullName>
    </alternativeName>
    <alternativeName>
        <fullName evidence="10">Myo-inositol hexakisphosphate phosphohydrolase A</fullName>
    </alternativeName>
    <alternativeName>
        <fullName evidence="9">Myo-inositol-hexaphosphate 3-phosphohydrolase A</fullName>
    </alternativeName>
</protein>
<evidence type="ECO:0000256" key="6">
    <source>
        <dbReference type="ARBA" id="ARBA00022801"/>
    </source>
</evidence>
<dbReference type="PIRSF" id="PIRSF000894">
    <property type="entry name" value="Acid_phosphatase"/>
    <property type="match status" value="1"/>
</dbReference>
<evidence type="ECO:0000256" key="2">
    <source>
        <dbReference type="ARBA" id="ARBA00005375"/>
    </source>
</evidence>
<evidence type="ECO:0000256" key="7">
    <source>
        <dbReference type="ARBA" id="ARBA00023157"/>
    </source>
</evidence>
<keyword evidence="22" id="KW-1185">Reference proteome</keyword>
<dbReference type="RefSeq" id="XP_018065904.1">
    <property type="nucleotide sequence ID" value="XM_018221429.1"/>
</dbReference>
<dbReference type="GO" id="GO:0016158">
    <property type="term" value="F:inositol hexakisphosphate 3-phosphatase activity"/>
    <property type="evidence" value="ECO:0007669"/>
    <property type="project" value="UniProtKB-EC"/>
</dbReference>